<dbReference type="InterPro" id="IPR017850">
    <property type="entry name" value="Alkaline_phosphatase_core_sf"/>
</dbReference>
<evidence type="ECO:0000256" key="2">
    <source>
        <dbReference type="ARBA" id="ARBA00022801"/>
    </source>
</evidence>
<dbReference type="InterPro" id="IPR050738">
    <property type="entry name" value="Sulfatase"/>
</dbReference>
<dbReference type="Gene3D" id="3.40.720.10">
    <property type="entry name" value="Alkaline Phosphatase, subunit A"/>
    <property type="match status" value="1"/>
</dbReference>
<dbReference type="AlphaFoldDB" id="X0WKJ1"/>
<gene>
    <name evidence="4" type="ORF">S01H1_39543</name>
</gene>
<comment type="similarity">
    <text evidence="1">Belongs to the sulfatase family.</text>
</comment>
<sequence length="46" mass="5083">MADRPNILLILNDDMGFSDIGCYGGEVQTPSLDSLAARGLRFTQFY</sequence>
<evidence type="ECO:0000256" key="1">
    <source>
        <dbReference type="ARBA" id="ARBA00008779"/>
    </source>
</evidence>
<feature type="domain" description="Sulfatase N-terminal" evidence="3">
    <location>
        <begin position="5"/>
        <end position="46"/>
    </location>
</feature>
<reference evidence="4" key="1">
    <citation type="journal article" date="2014" name="Front. Microbiol.">
        <title>High frequency of phylogenetically diverse reductive dehalogenase-homologous genes in deep subseafloor sedimentary metagenomes.</title>
        <authorList>
            <person name="Kawai M."/>
            <person name="Futagami T."/>
            <person name="Toyoda A."/>
            <person name="Takaki Y."/>
            <person name="Nishi S."/>
            <person name="Hori S."/>
            <person name="Arai W."/>
            <person name="Tsubouchi T."/>
            <person name="Morono Y."/>
            <person name="Uchiyama I."/>
            <person name="Ito T."/>
            <person name="Fujiyama A."/>
            <person name="Inagaki F."/>
            <person name="Takami H."/>
        </authorList>
    </citation>
    <scope>NUCLEOTIDE SEQUENCE</scope>
    <source>
        <strain evidence="4">Expedition CK06-06</strain>
    </source>
</reference>
<dbReference type="GO" id="GO:0004065">
    <property type="term" value="F:arylsulfatase activity"/>
    <property type="evidence" value="ECO:0007669"/>
    <property type="project" value="TreeGrafter"/>
</dbReference>
<evidence type="ECO:0000313" key="4">
    <source>
        <dbReference type="EMBL" id="GAG13216.1"/>
    </source>
</evidence>
<name>X0WKJ1_9ZZZZ</name>
<dbReference type="EMBL" id="BARS01024967">
    <property type="protein sequence ID" value="GAG13216.1"/>
    <property type="molecule type" value="Genomic_DNA"/>
</dbReference>
<keyword evidence="2" id="KW-0378">Hydrolase</keyword>
<dbReference type="Pfam" id="PF00884">
    <property type="entry name" value="Sulfatase"/>
    <property type="match status" value="1"/>
</dbReference>
<accession>X0WKJ1</accession>
<dbReference type="InterPro" id="IPR000917">
    <property type="entry name" value="Sulfatase_N"/>
</dbReference>
<proteinExistence type="inferred from homology"/>
<comment type="caution">
    <text evidence="4">The sequence shown here is derived from an EMBL/GenBank/DDBJ whole genome shotgun (WGS) entry which is preliminary data.</text>
</comment>
<dbReference type="PANTHER" id="PTHR42693:SF53">
    <property type="entry name" value="ENDO-4-O-SULFATASE"/>
    <property type="match status" value="1"/>
</dbReference>
<dbReference type="PANTHER" id="PTHR42693">
    <property type="entry name" value="ARYLSULFATASE FAMILY MEMBER"/>
    <property type="match status" value="1"/>
</dbReference>
<evidence type="ECO:0000259" key="3">
    <source>
        <dbReference type="Pfam" id="PF00884"/>
    </source>
</evidence>
<protein>
    <recommendedName>
        <fullName evidence="3">Sulfatase N-terminal domain-containing protein</fullName>
    </recommendedName>
</protein>
<organism evidence="4">
    <name type="scientific">marine sediment metagenome</name>
    <dbReference type="NCBI Taxonomy" id="412755"/>
    <lineage>
        <taxon>unclassified sequences</taxon>
        <taxon>metagenomes</taxon>
        <taxon>ecological metagenomes</taxon>
    </lineage>
</organism>
<dbReference type="SUPFAM" id="SSF53649">
    <property type="entry name" value="Alkaline phosphatase-like"/>
    <property type="match status" value="1"/>
</dbReference>
<feature type="non-terminal residue" evidence="4">
    <location>
        <position position="46"/>
    </location>
</feature>